<dbReference type="Proteomes" id="UP001364617">
    <property type="component" value="Unassembled WGS sequence"/>
</dbReference>
<comment type="caution">
    <text evidence="1">The sequence shown here is derived from an EMBL/GenBank/DDBJ whole genome shotgun (WGS) entry which is preliminary data.</text>
</comment>
<evidence type="ECO:0000313" key="2">
    <source>
        <dbReference type="Proteomes" id="UP001364617"/>
    </source>
</evidence>
<gene>
    <name evidence="1" type="ORF">R3I93_020846</name>
</gene>
<reference evidence="1 2" key="1">
    <citation type="submission" date="2024-02" db="EMBL/GenBank/DDBJ databases">
        <title>Chromosome-level genome assembly of the Eurasian Minnow (Phoxinus phoxinus).</title>
        <authorList>
            <person name="Oriowo T.O."/>
            <person name="Martin S."/>
            <person name="Stange M."/>
            <person name="Chrysostomakis Y."/>
            <person name="Brown T."/>
            <person name="Winkler S."/>
            <person name="Kukowka S."/>
            <person name="Myers E.W."/>
            <person name="Bohne A."/>
        </authorList>
    </citation>
    <scope>NUCLEOTIDE SEQUENCE [LARGE SCALE GENOMIC DNA]</scope>
    <source>
        <strain evidence="1">ZFMK-TIS-60720</strain>
        <tissue evidence="1">Whole Organism</tissue>
    </source>
</reference>
<dbReference type="AlphaFoldDB" id="A0AAN9C6X1"/>
<protein>
    <submittedName>
        <fullName evidence="1">Uncharacterized protein</fullName>
    </submittedName>
</protein>
<keyword evidence="2" id="KW-1185">Reference proteome</keyword>
<organism evidence="1 2">
    <name type="scientific">Phoxinus phoxinus</name>
    <name type="common">Eurasian minnow</name>
    <dbReference type="NCBI Taxonomy" id="58324"/>
    <lineage>
        <taxon>Eukaryota</taxon>
        <taxon>Metazoa</taxon>
        <taxon>Chordata</taxon>
        <taxon>Craniata</taxon>
        <taxon>Vertebrata</taxon>
        <taxon>Euteleostomi</taxon>
        <taxon>Actinopterygii</taxon>
        <taxon>Neopterygii</taxon>
        <taxon>Teleostei</taxon>
        <taxon>Ostariophysi</taxon>
        <taxon>Cypriniformes</taxon>
        <taxon>Leuciscidae</taxon>
        <taxon>Phoxininae</taxon>
        <taxon>Phoxinus</taxon>
    </lineage>
</organism>
<accession>A0AAN9C6X1</accession>
<sequence>MQYFPDVDCKLTPDWTLAR</sequence>
<proteinExistence type="predicted"/>
<evidence type="ECO:0000313" key="1">
    <source>
        <dbReference type="EMBL" id="KAK7125288.1"/>
    </source>
</evidence>
<dbReference type="EMBL" id="JAYKXH010000023">
    <property type="protein sequence ID" value="KAK7125288.1"/>
    <property type="molecule type" value="Genomic_DNA"/>
</dbReference>
<name>A0AAN9C6X1_9TELE</name>